<keyword evidence="1" id="KW-0472">Membrane</keyword>
<dbReference type="RefSeq" id="WP_211428490.1">
    <property type="nucleotide sequence ID" value="NZ_CP072648.1"/>
</dbReference>
<reference evidence="2 3" key="1">
    <citation type="submission" date="2021-03" db="EMBL/GenBank/DDBJ databases">
        <title>Genomic and phenotypic characterization of Chloracidobacterium isolates provides evidence for multiple species.</title>
        <authorList>
            <person name="Saini M.K."/>
            <person name="Costas A.M.G."/>
            <person name="Tank M."/>
            <person name="Bryant D.A."/>
        </authorList>
    </citation>
    <scope>NUCLEOTIDE SEQUENCE [LARGE SCALE GENOMIC DNA]</scope>
    <source>
        <strain evidence="2 3">BV2-C</strain>
    </source>
</reference>
<organism evidence="2 3">
    <name type="scientific">Chloracidobacterium validum</name>
    <dbReference type="NCBI Taxonomy" id="2821543"/>
    <lineage>
        <taxon>Bacteria</taxon>
        <taxon>Pseudomonadati</taxon>
        <taxon>Acidobacteriota</taxon>
        <taxon>Terriglobia</taxon>
        <taxon>Terriglobales</taxon>
        <taxon>Acidobacteriaceae</taxon>
        <taxon>Chloracidobacterium</taxon>
    </lineage>
</organism>
<protein>
    <submittedName>
        <fullName evidence="2">Uncharacterized protein</fullName>
    </submittedName>
</protein>
<keyword evidence="1" id="KW-0812">Transmembrane</keyword>
<accession>A0ABX8B7E6</accession>
<keyword evidence="1" id="KW-1133">Transmembrane helix</keyword>
<sequence>MGSEGEALLDGVNALISLARGDTTGAWLSAWAMLPVAGVGATTLKWLLKWLKKADKASQAATCATRGGSSLYDDVTRAGSRVANRATDVTKSQFEKNLIDSGFTRSLSKDGKAIILEKDGAKYILRDGAKSTGGPTADFYKAGSTSADLKIRLEQGAP</sequence>
<evidence type="ECO:0000313" key="3">
    <source>
        <dbReference type="Proteomes" id="UP000676506"/>
    </source>
</evidence>
<feature type="transmembrane region" description="Helical" evidence="1">
    <location>
        <begin position="26"/>
        <end position="48"/>
    </location>
</feature>
<name>A0ABX8B7E6_9BACT</name>
<gene>
    <name evidence="2" type="ORF">J8C06_09645</name>
</gene>
<dbReference type="EMBL" id="CP072648">
    <property type="protein sequence ID" value="QUW02599.1"/>
    <property type="molecule type" value="Genomic_DNA"/>
</dbReference>
<evidence type="ECO:0000256" key="1">
    <source>
        <dbReference type="SAM" id="Phobius"/>
    </source>
</evidence>
<dbReference type="Proteomes" id="UP000676506">
    <property type="component" value="Chromosome 1"/>
</dbReference>
<evidence type="ECO:0000313" key="2">
    <source>
        <dbReference type="EMBL" id="QUW02599.1"/>
    </source>
</evidence>
<keyword evidence="3" id="KW-1185">Reference proteome</keyword>
<proteinExistence type="predicted"/>